<evidence type="ECO:0000313" key="2">
    <source>
        <dbReference type="EMBL" id="KAJ6715416.1"/>
    </source>
</evidence>
<protein>
    <submittedName>
        <fullName evidence="2">Uncharacterized protein</fullName>
    </submittedName>
</protein>
<evidence type="ECO:0000313" key="3">
    <source>
        <dbReference type="Proteomes" id="UP001151529"/>
    </source>
</evidence>
<reference evidence="2" key="2">
    <citation type="journal article" date="2023" name="Int. J. Mol. Sci.">
        <title>De Novo Assembly and Annotation of 11 Diverse Shrub Willow (Salix) Genomes Reveals Novel Gene Organization in Sex-Linked Regions.</title>
        <authorList>
            <person name="Hyden B."/>
            <person name="Feng K."/>
            <person name="Yates T.B."/>
            <person name="Jawdy S."/>
            <person name="Cereghino C."/>
            <person name="Smart L.B."/>
            <person name="Muchero W."/>
        </authorList>
    </citation>
    <scope>NUCLEOTIDE SEQUENCE [LARGE SCALE GENOMIC DNA]</scope>
    <source>
        <tissue evidence="2">Shoot tip</tissue>
    </source>
</reference>
<evidence type="ECO:0000256" key="1">
    <source>
        <dbReference type="SAM" id="MobiDB-lite"/>
    </source>
</evidence>
<gene>
    <name evidence="2" type="ORF">OIU85_026868</name>
</gene>
<sequence>MEADIDDDEEPLVYERWDADFATEAYRQEVEALTQHQLLEEQEAEANEREGADDGDAIVYKMPHNPKSKSKKKPKKAKFKSLKKESLTSELKHVKEEASMETFMRRKRKKAELAIGIDKKRLKKKTKKFKKDPEICTLNVDSDLSGQQHDRSMELKAI</sequence>
<reference evidence="2" key="1">
    <citation type="submission" date="2022-11" db="EMBL/GenBank/DDBJ databases">
        <authorList>
            <person name="Hyden B.L."/>
            <person name="Feng K."/>
            <person name="Yates T."/>
            <person name="Jawdy S."/>
            <person name="Smart L.B."/>
            <person name="Muchero W."/>
        </authorList>
    </citation>
    <scope>NUCLEOTIDE SEQUENCE</scope>
    <source>
        <tissue evidence="2">Shoot tip</tissue>
    </source>
</reference>
<accession>A0A9Q0TPH5</accession>
<comment type="caution">
    <text evidence="2">The sequence shown here is derived from an EMBL/GenBank/DDBJ whole genome shotgun (WGS) entry which is preliminary data.</text>
</comment>
<proteinExistence type="predicted"/>
<name>A0A9Q0TPH5_SALVM</name>
<organism evidence="2 3">
    <name type="scientific">Salix viminalis</name>
    <name type="common">Common osier</name>
    <name type="synonym">Basket willow</name>
    <dbReference type="NCBI Taxonomy" id="40686"/>
    <lineage>
        <taxon>Eukaryota</taxon>
        <taxon>Viridiplantae</taxon>
        <taxon>Streptophyta</taxon>
        <taxon>Embryophyta</taxon>
        <taxon>Tracheophyta</taxon>
        <taxon>Spermatophyta</taxon>
        <taxon>Magnoliopsida</taxon>
        <taxon>eudicotyledons</taxon>
        <taxon>Gunneridae</taxon>
        <taxon>Pentapetalae</taxon>
        <taxon>rosids</taxon>
        <taxon>fabids</taxon>
        <taxon>Malpighiales</taxon>
        <taxon>Salicaceae</taxon>
        <taxon>Saliceae</taxon>
        <taxon>Salix</taxon>
    </lineage>
</organism>
<feature type="compositionally biased region" description="Basic residues" evidence="1">
    <location>
        <begin position="64"/>
        <end position="81"/>
    </location>
</feature>
<feature type="region of interest" description="Disordered" evidence="1">
    <location>
        <begin position="35"/>
        <end position="85"/>
    </location>
</feature>
<dbReference type="AlphaFoldDB" id="A0A9Q0TPH5"/>
<keyword evidence="3" id="KW-1185">Reference proteome</keyword>
<dbReference type="Proteomes" id="UP001151529">
    <property type="component" value="Chromosome 1"/>
</dbReference>
<dbReference type="EMBL" id="JAPFFL010000007">
    <property type="protein sequence ID" value="KAJ6715416.1"/>
    <property type="molecule type" value="Genomic_DNA"/>
</dbReference>